<gene>
    <name evidence="1" type="ORF">CVLEPA_LOCUS6733</name>
</gene>
<name>A0ABP0FCB4_CLALP</name>
<comment type="caution">
    <text evidence="1">The sequence shown here is derived from an EMBL/GenBank/DDBJ whole genome shotgun (WGS) entry which is preliminary data.</text>
</comment>
<protein>
    <submittedName>
        <fullName evidence="1">Uncharacterized protein</fullName>
    </submittedName>
</protein>
<keyword evidence="2" id="KW-1185">Reference proteome</keyword>
<organism evidence="1 2">
    <name type="scientific">Clavelina lepadiformis</name>
    <name type="common">Light-bulb sea squirt</name>
    <name type="synonym">Ascidia lepadiformis</name>
    <dbReference type="NCBI Taxonomy" id="159417"/>
    <lineage>
        <taxon>Eukaryota</taxon>
        <taxon>Metazoa</taxon>
        <taxon>Chordata</taxon>
        <taxon>Tunicata</taxon>
        <taxon>Ascidiacea</taxon>
        <taxon>Aplousobranchia</taxon>
        <taxon>Clavelinidae</taxon>
        <taxon>Clavelina</taxon>
    </lineage>
</organism>
<sequence length="110" mass="12464">MDAWSSSRNKFRVDQLSAATPPLSPVTFDGILDLQTSPSHIILHRLFPCFLWSSPFHLSFNHLMLYSSRQALLIHSLNVPQLSQTMPAQMFFKIFNTCPPSQHIIGNPIS</sequence>
<proteinExistence type="predicted"/>
<evidence type="ECO:0000313" key="2">
    <source>
        <dbReference type="Proteomes" id="UP001642483"/>
    </source>
</evidence>
<dbReference type="Proteomes" id="UP001642483">
    <property type="component" value="Unassembled WGS sequence"/>
</dbReference>
<dbReference type="EMBL" id="CAWYQH010000046">
    <property type="protein sequence ID" value="CAK8677345.1"/>
    <property type="molecule type" value="Genomic_DNA"/>
</dbReference>
<reference evidence="1 2" key="1">
    <citation type="submission" date="2024-02" db="EMBL/GenBank/DDBJ databases">
        <authorList>
            <person name="Daric V."/>
            <person name="Darras S."/>
        </authorList>
    </citation>
    <scope>NUCLEOTIDE SEQUENCE [LARGE SCALE GENOMIC DNA]</scope>
</reference>
<evidence type="ECO:0000313" key="1">
    <source>
        <dbReference type="EMBL" id="CAK8677345.1"/>
    </source>
</evidence>
<accession>A0ABP0FCB4</accession>